<dbReference type="GO" id="GO:0005886">
    <property type="term" value="C:plasma membrane"/>
    <property type="evidence" value="ECO:0007669"/>
    <property type="project" value="UniProtKB-SubCell"/>
</dbReference>
<protein>
    <submittedName>
        <fullName evidence="4">PGF-CTERM archaeal protein-sorting signal</fullName>
    </submittedName>
</protein>
<reference evidence="4 5" key="1">
    <citation type="journal article" date="2013" name="PLoS ONE">
        <title>Assembly-driven community genomics of a hypersaline microbial ecosystem.</title>
        <authorList>
            <person name="Podell S."/>
            <person name="Ugalde J.A."/>
            <person name="Narasingarao P."/>
            <person name="Banfield J.F."/>
            <person name="Heidelberg K.B."/>
            <person name="Allen E.E."/>
        </authorList>
    </citation>
    <scope>NUCLEOTIDE SEQUENCE [LARGE SCALE GENOMIC DNA]</scope>
    <source>
        <strain evidence="5">J07HQW1</strain>
    </source>
</reference>
<dbReference type="Pfam" id="PF18204">
    <property type="entry name" value="PGF-CTERM"/>
    <property type="match status" value="1"/>
</dbReference>
<organism evidence="4 5">
    <name type="scientific">Haloquadratum walsbyi J07HQW1</name>
    <dbReference type="NCBI Taxonomy" id="1238424"/>
    <lineage>
        <taxon>Archaea</taxon>
        <taxon>Methanobacteriati</taxon>
        <taxon>Methanobacteriota</taxon>
        <taxon>Stenosarchaea group</taxon>
        <taxon>Halobacteria</taxon>
        <taxon>Halobacteriales</taxon>
        <taxon>Haloferacaceae</taxon>
        <taxon>Haloquadratum</taxon>
    </lineage>
</organism>
<evidence type="ECO:0000313" key="4">
    <source>
        <dbReference type="EMBL" id="ERG93232.1"/>
    </source>
</evidence>
<evidence type="ECO:0000256" key="1">
    <source>
        <dbReference type="ARBA" id="ARBA00022729"/>
    </source>
</evidence>
<dbReference type="HOGENOM" id="CLU_3419910_0_0_2"/>
<feature type="domain" description="PGF-CTERM archaeal protein-sorting signal" evidence="3">
    <location>
        <begin position="1"/>
        <end position="23"/>
    </location>
</feature>
<proteinExistence type="predicted"/>
<name>U1PHW2_9EURY</name>
<dbReference type="NCBIfam" id="TIGR04126">
    <property type="entry name" value="PGF_CTERM"/>
    <property type="match status" value="1"/>
</dbReference>
<keyword evidence="2" id="KW-0812">Transmembrane</keyword>
<accession>U1PHW2</accession>
<gene>
    <name evidence="4" type="ORF">J07HQW1_03291</name>
</gene>
<dbReference type="EMBL" id="KE356560">
    <property type="protein sequence ID" value="ERG93232.1"/>
    <property type="molecule type" value="Genomic_DNA"/>
</dbReference>
<dbReference type="GO" id="GO:0030115">
    <property type="term" value="C:S-layer"/>
    <property type="evidence" value="ECO:0007669"/>
    <property type="project" value="UniProtKB-SubCell"/>
</dbReference>
<dbReference type="Proteomes" id="UP000030649">
    <property type="component" value="Unassembled WGS sequence"/>
</dbReference>
<evidence type="ECO:0000313" key="5">
    <source>
        <dbReference type="Proteomes" id="UP000030649"/>
    </source>
</evidence>
<feature type="transmembrane region" description="Helical" evidence="2">
    <location>
        <begin position="6"/>
        <end position="22"/>
    </location>
</feature>
<evidence type="ECO:0000259" key="3">
    <source>
        <dbReference type="Pfam" id="PF18204"/>
    </source>
</evidence>
<sequence length="25" mass="2520">TPGFGIVVALIALVAAALLAVRRNN</sequence>
<feature type="non-terminal residue" evidence="4">
    <location>
        <position position="1"/>
    </location>
</feature>
<dbReference type="AlphaFoldDB" id="U1PHW2"/>
<dbReference type="NCBIfam" id="NF045529">
    <property type="entry name" value="Heimdall-CTERM"/>
    <property type="match status" value="1"/>
</dbReference>
<keyword evidence="2" id="KW-0472">Membrane</keyword>
<dbReference type="InterPro" id="IPR026371">
    <property type="entry name" value="PGF_CTERM"/>
</dbReference>
<keyword evidence="2" id="KW-1133">Transmembrane helix</keyword>
<keyword evidence="1" id="KW-0732">Signal</keyword>
<evidence type="ECO:0000256" key="2">
    <source>
        <dbReference type="SAM" id="Phobius"/>
    </source>
</evidence>